<protein>
    <submittedName>
        <fullName evidence="2">Uncharacterized protein</fullName>
    </submittedName>
</protein>
<evidence type="ECO:0000256" key="1">
    <source>
        <dbReference type="SAM" id="Phobius"/>
    </source>
</evidence>
<organism evidence="2 3">
    <name type="scientific">Tegillarca granosa</name>
    <name type="common">Malaysian cockle</name>
    <name type="synonym">Anadara granosa</name>
    <dbReference type="NCBI Taxonomy" id="220873"/>
    <lineage>
        <taxon>Eukaryota</taxon>
        <taxon>Metazoa</taxon>
        <taxon>Spiralia</taxon>
        <taxon>Lophotrochozoa</taxon>
        <taxon>Mollusca</taxon>
        <taxon>Bivalvia</taxon>
        <taxon>Autobranchia</taxon>
        <taxon>Pteriomorphia</taxon>
        <taxon>Arcoida</taxon>
        <taxon>Arcoidea</taxon>
        <taxon>Arcidae</taxon>
        <taxon>Tegillarca</taxon>
    </lineage>
</organism>
<keyword evidence="3" id="KW-1185">Reference proteome</keyword>
<comment type="caution">
    <text evidence="2">The sequence shown here is derived from an EMBL/GenBank/DDBJ whole genome shotgun (WGS) entry which is preliminary data.</text>
</comment>
<evidence type="ECO:0000313" key="2">
    <source>
        <dbReference type="EMBL" id="KAJ8299026.1"/>
    </source>
</evidence>
<gene>
    <name evidence="2" type="ORF">KUTeg_023086</name>
</gene>
<dbReference type="Proteomes" id="UP001217089">
    <property type="component" value="Unassembled WGS sequence"/>
</dbReference>
<keyword evidence="1" id="KW-0812">Transmembrane</keyword>
<accession>A0ABQ9E3P6</accession>
<dbReference type="EMBL" id="JARBDR010000921">
    <property type="protein sequence ID" value="KAJ8299026.1"/>
    <property type="molecule type" value="Genomic_DNA"/>
</dbReference>
<sequence>MATDNYMDCQADEMVAVGTTECCTRDKVVGCCKPNARWDKMIAIGCGIGVTFVVLALILIYLIWCKKDTIPCLGRCQDRIERKYYALEEKMWYL</sequence>
<name>A0ABQ9E3P6_TEGGR</name>
<evidence type="ECO:0000313" key="3">
    <source>
        <dbReference type="Proteomes" id="UP001217089"/>
    </source>
</evidence>
<proteinExistence type="predicted"/>
<keyword evidence="1" id="KW-0472">Membrane</keyword>
<reference evidence="2 3" key="1">
    <citation type="submission" date="2022-12" db="EMBL/GenBank/DDBJ databases">
        <title>Chromosome-level genome of Tegillarca granosa.</title>
        <authorList>
            <person name="Kim J."/>
        </authorList>
    </citation>
    <scope>NUCLEOTIDE SEQUENCE [LARGE SCALE GENOMIC DNA]</scope>
    <source>
        <strain evidence="2">Teg-2019</strain>
        <tissue evidence="2">Adductor muscle</tissue>
    </source>
</reference>
<keyword evidence="1" id="KW-1133">Transmembrane helix</keyword>
<feature type="transmembrane region" description="Helical" evidence="1">
    <location>
        <begin position="42"/>
        <end position="64"/>
    </location>
</feature>